<feature type="region of interest" description="Disordered" evidence="1">
    <location>
        <begin position="1"/>
        <end position="45"/>
    </location>
</feature>
<evidence type="ECO:0000313" key="2">
    <source>
        <dbReference type="EMBL" id="PMD39834.1"/>
    </source>
</evidence>
<proteinExistence type="predicted"/>
<dbReference type="AlphaFoldDB" id="A0A2J6RMU0"/>
<evidence type="ECO:0000313" key="3">
    <source>
        <dbReference type="Proteomes" id="UP000235786"/>
    </source>
</evidence>
<dbReference type="Proteomes" id="UP000235786">
    <property type="component" value="Unassembled WGS sequence"/>
</dbReference>
<sequence length="103" mass="11264">MISSRVAPIPRSPSPSHPKRTHTLSLAAPSPIPTTPRHGLTFPTATPHLPTICSSTISPNLFSSLPHIPQLQTHPFRTPNNTTSTCLKVRIQNRHHIFALQGN</sequence>
<accession>A0A2J6RMU0</accession>
<gene>
    <name evidence="2" type="ORF">L207DRAFT_30388</name>
</gene>
<evidence type="ECO:0000256" key="1">
    <source>
        <dbReference type="SAM" id="MobiDB-lite"/>
    </source>
</evidence>
<name>A0A2J6RMU0_HYAVF</name>
<protein>
    <submittedName>
        <fullName evidence="2">Uncharacterized protein</fullName>
    </submittedName>
</protein>
<dbReference type="EMBL" id="KZ613946">
    <property type="protein sequence ID" value="PMD39834.1"/>
    <property type="molecule type" value="Genomic_DNA"/>
</dbReference>
<reference evidence="2 3" key="1">
    <citation type="submission" date="2016-04" db="EMBL/GenBank/DDBJ databases">
        <title>A degradative enzymes factory behind the ericoid mycorrhizal symbiosis.</title>
        <authorList>
            <consortium name="DOE Joint Genome Institute"/>
            <person name="Martino E."/>
            <person name="Morin E."/>
            <person name="Grelet G."/>
            <person name="Kuo A."/>
            <person name="Kohler A."/>
            <person name="Daghino S."/>
            <person name="Barry K."/>
            <person name="Choi C."/>
            <person name="Cichocki N."/>
            <person name="Clum A."/>
            <person name="Copeland A."/>
            <person name="Hainaut M."/>
            <person name="Haridas S."/>
            <person name="Labutti K."/>
            <person name="Lindquist E."/>
            <person name="Lipzen A."/>
            <person name="Khouja H.-R."/>
            <person name="Murat C."/>
            <person name="Ohm R."/>
            <person name="Olson A."/>
            <person name="Spatafora J."/>
            <person name="Veneault-Fourrey C."/>
            <person name="Henrissat B."/>
            <person name="Grigoriev I."/>
            <person name="Martin F."/>
            <person name="Perotto S."/>
        </authorList>
    </citation>
    <scope>NUCLEOTIDE SEQUENCE [LARGE SCALE GENOMIC DNA]</scope>
    <source>
        <strain evidence="2 3">F</strain>
    </source>
</reference>
<keyword evidence="3" id="KW-1185">Reference proteome</keyword>
<organism evidence="2 3">
    <name type="scientific">Hyaloscypha variabilis (strain UAMH 11265 / GT02V1 / F)</name>
    <name type="common">Meliniomyces variabilis</name>
    <dbReference type="NCBI Taxonomy" id="1149755"/>
    <lineage>
        <taxon>Eukaryota</taxon>
        <taxon>Fungi</taxon>
        <taxon>Dikarya</taxon>
        <taxon>Ascomycota</taxon>
        <taxon>Pezizomycotina</taxon>
        <taxon>Leotiomycetes</taxon>
        <taxon>Helotiales</taxon>
        <taxon>Hyaloscyphaceae</taxon>
        <taxon>Hyaloscypha</taxon>
        <taxon>Hyaloscypha variabilis</taxon>
    </lineage>
</organism>